<organism evidence="1 2">
    <name type="scientific">Paratrimastix pyriformis</name>
    <dbReference type="NCBI Taxonomy" id="342808"/>
    <lineage>
        <taxon>Eukaryota</taxon>
        <taxon>Metamonada</taxon>
        <taxon>Preaxostyla</taxon>
        <taxon>Paratrimastigidae</taxon>
        <taxon>Paratrimastix</taxon>
    </lineage>
</organism>
<comment type="caution">
    <text evidence="1">The sequence shown here is derived from an EMBL/GenBank/DDBJ whole genome shotgun (WGS) entry which is preliminary data.</text>
</comment>
<protein>
    <submittedName>
        <fullName evidence="1">Uncharacterized protein</fullName>
    </submittedName>
</protein>
<evidence type="ECO:0000313" key="1">
    <source>
        <dbReference type="EMBL" id="KAJ4454339.1"/>
    </source>
</evidence>
<proteinExistence type="predicted"/>
<keyword evidence="2" id="KW-1185">Reference proteome</keyword>
<dbReference type="Proteomes" id="UP001141327">
    <property type="component" value="Unassembled WGS sequence"/>
</dbReference>
<evidence type="ECO:0000313" key="2">
    <source>
        <dbReference type="Proteomes" id="UP001141327"/>
    </source>
</evidence>
<gene>
    <name evidence="1" type="ORF">PAPYR_10970</name>
</gene>
<sequence>MIVEAEDFVLIEVVRNKYVGQGAWEVVADEIRIGGERYLPVAFMSFLGRRKGKPRHWVCQKKIEGSGGLSMTHYVPQQQERRWDKGIFLFIRKWYVMYENGEIILWAGIWKSGPECECKCRFLGKGLEKLGGWEKRRKNIVSRGMIQQVRNERVGISPFKD</sequence>
<accession>A0ABQ8UAI3</accession>
<name>A0ABQ8UAI3_9EUKA</name>
<dbReference type="EMBL" id="JAPMOS010000164">
    <property type="protein sequence ID" value="KAJ4454339.1"/>
    <property type="molecule type" value="Genomic_DNA"/>
</dbReference>
<reference evidence="1" key="1">
    <citation type="journal article" date="2022" name="bioRxiv">
        <title>Genomics of Preaxostyla Flagellates Illuminates Evolutionary Transitions and the Path Towards Mitochondrial Loss.</title>
        <authorList>
            <person name="Novak L.V.F."/>
            <person name="Treitli S.C."/>
            <person name="Pyrih J."/>
            <person name="Halakuc P."/>
            <person name="Pipaliya S.V."/>
            <person name="Vacek V."/>
            <person name="Brzon O."/>
            <person name="Soukal P."/>
            <person name="Eme L."/>
            <person name="Dacks J.B."/>
            <person name="Karnkowska A."/>
            <person name="Elias M."/>
            <person name="Hampl V."/>
        </authorList>
    </citation>
    <scope>NUCLEOTIDE SEQUENCE</scope>
    <source>
        <strain evidence="1">RCP-MX</strain>
    </source>
</reference>